<dbReference type="EMBL" id="MU032347">
    <property type="protein sequence ID" value="KAF3766541.1"/>
    <property type="molecule type" value="Genomic_DNA"/>
</dbReference>
<name>A0A9P4Y4U0_CRYP1</name>
<evidence type="ECO:0000256" key="1">
    <source>
        <dbReference type="ARBA" id="ARBA00009986"/>
    </source>
</evidence>
<dbReference type="InterPro" id="IPR015590">
    <property type="entry name" value="Aldehyde_DH_dom"/>
</dbReference>
<accession>A0A9P4Y4U0</accession>
<dbReference type="FunFam" id="3.40.309.10:FF:000001">
    <property type="entry name" value="Mitochondrial aldehyde dehydrogenase 2"/>
    <property type="match status" value="1"/>
</dbReference>
<evidence type="ECO:0000259" key="10">
    <source>
        <dbReference type="Pfam" id="PF00171"/>
    </source>
</evidence>
<sequence>MMLRVELKTPVTGTYKQPTGLYIGGKWVESVDKKKFEVINPATEEIITEVYEGNEKDIDLAVVAARKAFEGEWKQTSPNARSRLLLKLADLLEANTDLLAAVESLDNGKSINMARGDVGAVVNCIRYYGGWADKIEGKTHDIDPGMFHYSKVEPVGVCGQIIPWNFPLLMWAWKIGPALATGNVVVMKSAEQTPLSALVATQFIDEAGFPAGVYNLVSGYGKTAGAALASHMDVDKVAFTGSTPVGRQIMKAAAASNLKKVTLELGGKSPNIVFNDADIEEAIHWVNFGIYFNHGQCCCAGSRIFVQEGIYDKFIEAFRKRTEENKVGDPFADDTFQGPQVSQLQYDRIMGYIKAGKEEGATVETGGERHGDKGYFIKPTIFSNVTPKMKIAQEEIFGPVCTISKFKTEEDAIEAAHDTSYGLAAAVHTKDLSTALRVSNALKAGTVWVNCYNLLHHQIGFGGYKQSGIGRELGEAALSNYLESKAVHIKLA</sequence>
<dbReference type="GO" id="GO:0005739">
    <property type="term" value="C:mitochondrion"/>
    <property type="evidence" value="ECO:0007669"/>
    <property type="project" value="UniProtKB-ARBA"/>
</dbReference>
<evidence type="ECO:0000256" key="3">
    <source>
        <dbReference type="ARBA" id="ARBA00023027"/>
    </source>
</evidence>
<evidence type="ECO:0000256" key="9">
    <source>
        <dbReference type="RuleBase" id="RU003345"/>
    </source>
</evidence>
<evidence type="ECO:0000256" key="2">
    <source>
        <dbReference type="ARBA" id="ARBA00023002"/>
    </source>
</evidence>
<dbReference type="PROSITE" id="PS00687">
    <property type="entry name" value="ALDEHYDE_DEHYDR_GLU"/>
    <property type="match status" value="1"/>
</dbReference>
<protein>
    <recommendedName>
        <fullName evidence="6">Aldehyde dehydrogenase</fullName>
        <ecNumber evidence="4">1.2.1.3</ecNumber>
    </recommendedName>
</protein>
<dbReference type="InterPro" id="IPR016160">
    <property type="entry name" value="Ald_DH_CS_CYS"/>
</dbReference>
<evidence type="ECO:0000256" key="6">
    <source>
        <dbReference type="ARBA" id="ARBA00044146"/>
    </source>
</evidence>
<comment type="caution">
    <text evidence="11">The sequence shown here is derived from an EMBL/GenBank/DDBJ whole genome shotgun (WGS) entry which is preliminary data.</text>
</comment>
<proteinExistence type="inferred from homology"/>
<dbReference type="InterPro" id="IPR016161">
    <property type="entry name" value="Ald_DH/histidinol_DH"/>
</dbReference>
<comment type="similarity">
    <text evidence="1 9">Belongs to the aldehyde dehydrogenase family.</text>
</comment>
<keyword evidence="12" id="KW-1185">Reference proteome</keyword>
<dbReference type="RefSeq" id="XP_040777502.1">
    <property type="nucleotide sequence ID" value="XM_040922184.1"/>
</dbReference>
<evidence type="ECO:0000256" key="8">
    <source>
        <dbReference type="PROSITE-ProRule" id="PRU10007"/>
    </source>
</evidence>
<dbReference type="Proteomes" id="UP000803844">
    <property type="component" value="Unassembled WGS sequence"/>
</dbReference>
<comment type="pathway">
    <text evidence="5">Alcohol metabolism; ethanol degradation; acetate from ethanol: step 2/2.</text>
</comment>
<evidence type="ECO:0000256" key="5">
    <source>
        <dbReference type="ARBA" id="ARBA00037885"/>
    </source>
</evidence>
<feature type="domain" description="Aldehyde dehydrogenase" evidence="10">
    <location>
        <begin position="27"/>
        <end position="487"/>
    </location>
</feature>
<feature type="active site" evidence="8">
    <location>
        <position position="264"/>
    </location>
</feature>
<dbReference type="GeneID" id="63839313"/>
<evidence type="ECO:0000256" key="4">
    <source>
        <dbReference type="ARBA" id="ARBA00024226"/>
    </source>
</evidence>
<dbReference type="Gene3D" id="3.40.309.10">
    <property type="entry name" value="Aldehyde Dehydrogenase, Chain A, domain 2"/>
    <property type="match status" value="1"/>
</dbReference>
<keyword evidence="3" id="KW-0520">NAD</keyword>
<gene>
    <name evidence="11" type="ORF">M406DRAFT_346384</name>
</gene>
<dbReference type="EC" id="1.2.1.3" evidence="4"/>
<dbReference type="InterPro" id="IPR029510">
    <property type="entry name" value="Ald_DH_CS_GLU"/>
</dbReference>
<dbReference type="GO" id="GO:0019413">
    <property type="term" value="P:acetate biosynthetic process"/>
    <property type="evidence" value="ECO:0007669"/>
    <property type="project" value="UniProtKB-ARBA"/>
</dbReference>
<dbReference type="SUPFAM" id="SSF53720">
    <property type="entry name" value="ALDH-like"/>
    <property type="match status" value="1"/>
</dbReference>
<evidence type="ECO:0000313" key="11">
    <source>
        <dbReference type="EMBL" id="KAF3766541.1"/>
    </source>
</evidence>
<evidence type="ECO:0000256" key="7">
    <source>
        <dbReference type="ARBA" id="ARBA00049194"/>
    </source>
</evidence>
<keyword evidence="2 9" id="KW-0560">Oxidoreductase</keyword>
<dbReference type="OrthoDB" id="310895at2759"/>
<organism evidence="11 12">
    <name type="scientific">Cryphonectria parasitica (strain ATCC 38755 / EP155)</name>
    <dbReference type="NCBI Taxonomy" id="660469"/>
    <lineage>
        <taxon>Eukaryota</taxon>
        <taxon>Fungi</taxon>
        <taxon>Dikarya</taxon>
        <taxon>Ascomycota</taxon>
        <taxon>Pezizomycotina</taxon>
        <taxon>Sordariomycetes</taxon>
        <taxon>Sordariomycetidae</taxon>
        <taxon>Diaporthales</taxon>
        <taxon>Cryphonectriaceae</taxon>
        <taxon>Cryphonectria-Endothia species complex</taxon>
        <taxon>Cryphonectria</taxon>
    </lineage>
</organism>
<dbReference type="FunFam" id="3.40.605.10:FF:000026">
    <property type="entry name" value="Aldehyde dehydrogenase, putative"/>
    <property type="match status" value="1"/>
</dbReference>
<dbReference type="InterPro" id="IPR016163">
    <property type="entry name" value="Ald_DH_C"/>
</dbReference>
<dbReference type="AlphaFoldDB" id="A0A9P4Y4U0"/>
<dbReference type="PROSITE" id="PS00070">
    <property type="entry name" value="ALDEHYDE_DEHYDR_CYS"/>
    <property type="match status" value="1"/>
</dbReference>
<evidence type="ECO:0000313" key="12">
    <source>
        <dbReference type="Proteomes" id="UP000803844"/>
    </source>
</evidence>
<dbReference type="Gene3D" id="3.40.605.10">
    <property type="entry name" value="Aldehyde Dehydrogenase, Chain A, domain 1"/>
    <property type="match status" value="1"/>
</dbReference>
<comment type="catalytic activity">
    <reaction evidence="7">
        <text>an aldehyde + NAD(+) + H2O = a carboxylate + NADH + 2 H(+)</text>
        <dbReference type="Rhea" id="RHEA:16185"/>
        <dbReference type="ChEBI" id="CHEBI:15377"/>
        <dbReference type="ChEBI" id="CHEBI:15378"/>
        <dbReference type="ChEBI" id="CHEBI:17478"/>
        <dbReference type="ChEBI" id="CHEBI:29067"/>
        <dbReference type="ChEBI" id="CHEBI:57540"/>
        <dbReference type="ChEBI" id="CHEBI:57945"/>
        <dbReference type="EC" id="1.2.1.3"/>
    </reaction>
</comment>
<dbReference type="Pfam" id="PF00171">
    <property type="entry name" value="Aldedh"/>
    <property type="match status" value="1"/>
</dbReference>
<dbReference type="PANTHER" id="PTHR11699">
    <property type="entry name" value="ALDEHYDE DEHYDROGENASE-RELATED"/>
    <property type="match status" value="1"/>
</dbReference>
<reference evidence="11" key="1">
    <citation type="journal article" date="2020" name="Phytopathology">
        <title>Genome sequence of the chestnut blight fungus Cryphonectria parasitica EP155: A fundamental resource for an archetypical invasive plant pathogen.</title>
        <authorList>
            <person name="Crouch J.A."/>
            <person name="Dawe A."/>
            <person name="Aerts A."/>
            <person name="Barry K."/>
            <person name="Churchill A.C.L."/>
            <person name="Grimwood J."/>
            <person name="Hillman B."/>
            <person name="Milgroom M.G."/>
            <person name="Pangilinan J."/>
            <person name="Smith M."/>
            <person name="Salamov A."/>
            <person name="Schmutz J."/>
            <person name="Yadav J."/>
            <person name="Grigoriev I.V."/>
            <person name="Nuss D."/>
        </authorList>
    </citation>
    <scope>NUCLEOTIDE SEQUENCE</scope>
    <source>
        <strain evidence="11">EP155</strain>
    </source>
</reference>
<dbReference type="GO" id="GO:0004029">
    <property type="term" value="F:aldehyde dehydrogenase (NAD+) activity"/>
    <property type="evidence" value="ECO:0007669"/>
    <property type="project" value="UniProtKB-EC"/>
</dbReference>
<dbReference type="InterPro" id="IPR016162">
    <property type="entry name" value="Ald_DH_N"/>
</dbReference>
<dbReference type="CDD" id="cd07091">
    <property type="entry name" value="ALDH_F1-2_Ald2-like"/>
    <property type="match status" value="1"/>
</dbReference>
<dbReference type="FunFam" id="3.40.605.10:FF:000011">
    <property type="entry name" value="ALD5p Mitochondrial aldehyde dehydrogenase"/>
    <property type="match status" value="1"/>
</dbReference>